<organism evidence="2 4">
    <name type="scientific">Punica granatum</name>
    <name type="common">Pomegranate</name>
    <dbReference type="NCBI Taxonomy" id="22663"/>
    <lineage>
        <taxon>Eukaryota</taxon>
        <taxon>Viridiplantae</taxon>
        <taxon>Streptophyta</taxon>
        <taxon>Embryophyta</taxon>
        <taxon>Tracheophyta</taxon>
        <taxon>Spermatophyta</taxon>
        <taxon>Magnoliopsida</taxon>
        <taxon>eudicotyledons</taxon>
        <taxon>Gunneridae</taxon>
        <taxon>Pentapetalae</taxon>
        <taxon>rosids</taxon>
        <taxon>malvids</taxon>
        <taxon>Myrtales</taxon>
        <taxon>Lythraceae</taxon>
        <taxon>Punica</taxon>
    </lineage>
</organism>
<evidence type="ECO:0000313" key="4">
    <source>
        <dbReference type="Proteomes" id="UP000197138"/>
    </source>
</evidence>
<evidence type="ECO:0000313" key="5">
    <source>
        <dbReference type="Proteomes" id="UP000233551"/>
    </source>
</evidence>
<reference evidence="4" key="1">
    <citation type="journal article" date="2017" name="Plant J.">
        <title>The pomegranate (Punica granatum L.) genome and the genomics of punicalagin biosynthesis.</title>
        <authorList>
            <person name="Qin G."/>
            <person name="Xu C."/>
            <person name="Ming R."/>
            <person name="Tang H."/>
            <person name="Guyot R."/>
            <person name="Kramer E.M."/>
            <person name="Hu Y."/>
            <person name="Yi X."/>
            <person name="Qi Y."/>
            <person name="Xu X."/>
            <person name="Gao Z."/>
            <person name="Pan H."/>
            <person name="Jian J."/>
            <person name="Tian Y."/>
            <person name="Yue Z."/>
            <person name="Xu Y."/>
        </authorList>
    </citation>
    <scope>NUCLEOTIDE SEQUENCE [LARGE SCALE GENOMIC DNA]</scope>
    <source>
        <strain evidence="4">cv. Dabenzi</strain>
    </source>
</reference>
<accession>A0A218W5Q7</accession>
<name>A0A218W5Q7_PUNGR</name>
<dbReference type="PANTHER" id="PTHR33450:SF12">
    <property type="entry name" value="COTTON FIBER PROTEIN"/>
    <property type="match status" value="1"/>
</dbReference>
<evidence type="ECO:0000313" key="3">
    <source>
        <dbReference type="EMBL" id="PKI79255.1"/>
    </source>
</evidence>
<dbReference type="Pfam" id="PF05553">
    <property type="entry name" value="DUF761"/>
    <property type="match status" value="1"/>
</dbReference>
<sequence>MKSKASELMNKIIMALTSMARGKTLALRSKTRALKARLIIFSLLSNKKFLVSSLSHKLHNVISSGHHHCRGNKLRSHDDEDGDGDSDGDGSTDNVEEEDQTVMLYRDSMAHHRVPDPTHNEPVVDNTNADGSYYVYDDGDGGDDEKYPDRTHSMFNSEDLEFEDPGGSVIDLVKNSKQEAGESFSLEEEIDHAADLFIKRFHRQMRLQKQQSFKELQEMLQRGL</sequence>
<evidence type="ECO:0000313" key="2">
    <source>
        <dbReference type="EMBL" id="OWM67561.1"/>
    </source>
</evidence>
<dbReference type="AlphaFoldDB" id="A0A218W5Q7"/>
<dbReference type="GeneID" id="116203680"/>
<keyword evidence="5" id="KW-1185">Reference proteome</keyword>
<protein>
    <submittedName>
        <fullName evidence="2">Uncharacterized protein</fullName>
    </submittedName>
</protein>
<dbReference type="PANTHER" id="PTHR33450">
    <property type="entry name" value="EMB|CAB67623.1-RELATED"/>
    <property type="match status" value="1"/>
</dbReference>
<feature type="compositionally biased region" description="Acidic residues" evidence="1">
    <location>
        <begin position="79"/>
        <end position="95"/>
    </location>
</feature>
<comment type="caution">
    <text evidence="2">The sequence shown here is derived from an EMBL/GenBank/DDBJ whole genome shotgun (WGS) entry which is preliminary data.</text>
</comment>
<reference evidence="3 5" key="3">
    <citation type="submission" date="2017-11" db="EMBL/GenBank/DDBJ databases">
        <title>De-novo sequencing of pomegranate (Punica granatum L.) genome.</title>
        <authorList>
            <person name="Akparov Z."/>
            <person name="Amiraslanov A."/>
            <person name="Hajiyeva S."/>
            <person name="Abbasov M."/>
            <person name="Kaur K."/>
            <person name="Hamwieh A."/>
            <person name="Solovyev V."/>
            <person name="Salamov A."/>
            <person name="Braich B."/>
            <person name="Kosarev P."/>
            <person name="Mahmoud A."/>
            <person name="Hajiyev E."/>
            <person name="Babayeva S."/>
            <person name="Izzatullayeva V."/>
            <person name="Mammadov A."/>
            <person name="Mammadov A."/>
            <person name="Sharifova S."/>
            <person name="Ojaghi J."/>
            <person name="Eynullazada K."/>
            <person name="Bayramov B."/>
            <person name="Abdulazimova A."/>
            <person name="Shahmuradov I."/>
        </authorList>
    </citation>
    <scope>NUCLEOTIDE SEQUENCE [LARGE SCALE GENOMIC DNA]</scope>
    <source>
        <strain evidence="3">AG2017</strain>
        <strain evidence="5">cv. AG2017</strain>
        <tissue evidence="3">Leaf</tissue>
    </source>
</reference>
<gene>
    <name evidence="2" type="ORF">CDL15_Pgr028424</name>
    <name evidence="3" type="ORF">CRG98_000375</name>
</gene>
<dbReference type="OrthoDB" id="684076at2759"/>
<dbReference type="STRING" id="22663.A0A218W5Q7"/>
<dbReference type="Proteomes" id="UP000197138">
    <property type="component" value="Unassembled WGS sequence"/>
</dbReference>
<dbReference type="EMBL" id="PGOL01000014">
    <property type="protein sequence ID" value="PKI79255.1"/>
    <property type="molecule type" value="Genomic_DNA"/>
</dbReference>
<dbReference type="EMBL" id="MTKT01005384">
    <property type="protein sequence ID" value="OWM67561.1"/>
    <property type="molecule type" value="Genomic_DNA"/>
</dbReference>
<dbReference type="InterPro" id="IPR008480">
    <property type="entry name" value="DUF761_pln"/>
</dbReference>
<evidence type="ECO:0000256" key="1">
    <source>
        <dbReference type="SAM" id="MobiDB-lite"/>
    </source>
</evidence>
<feature type="region of interest" description="Disordered" evidence="1">
    <location>
        <begin position="65"/>
        <end position="95"/>
    </location>
</feature>
<feature type="compositionally biased region" description="Basic residues" evidence="1">
    <location>
        <begin position="65"/>
        <end position="74"/>
    </location>
</feature>
<reference evidence="2" key="2">
    <citation type="submission" date="2017-06" db="EMBL/GenBank/DDBJ databases">
        <title>The pomegranate genome and the genomics of punicalagin biosynthesis.</title>
        <authorList>
            <person name="Xu C."/>
        </authorList>
    </citation>
    <scope>NUCLEOTIDE SEQUENCE [LARGE SCALE GENOMIC DNA]</scope>
    <source>
        <tissue evidence="2">Fresh leaf</tissue>
    </source>
</reference>
<proteinExistence type="predicted"/>
<dbReference type="Proteomes" id="UP000233551">
    <property type="component" value="Unassembled WGS sequence"/>
</dbReference>